<dbReference type="PANTHER" id="PTHR23416:SF23">
    <property type="entry name" value="ACETYLTRANSFERASE C18B11.09C-RELATED"/>
    <property type="match status" value="1"/>
</dbReference>
<comment type="similarity">
    <text evidence="1">Belongs to the transferase hexapeptide repeat family.</text>
</comment>
<name>A0ABV8PYJ9_9BACT</name>
<reference evidence="4" key="1">
    <citation type="journal article" date="2019" name="Int. J. Syst. Evol. Microbiol.">
        <title>The Global Catalogue of Microorganisms (GCM) 10K type strain sequencing project: providing services to taxonomists for standard genome sequencing and annotation.</title>
        <authorList>
            <consortium name="The Broad Institute Genomics Platform"/>
            <consortium name="The Broad Institute Genome Sequencing Center for Infectious Disease"/>
            <person name="Wu L."/>
            <person name="Ma J."/>
        </authorList>
    </citation>
    <scope>NUCLEOTIDE SEQUENCE [LARGE SCALE GENOMIC DNA]</scope>
    <source>
        <strain evidence="4">CECT 8010</strain>
    </source>
</reference>
<dbReference type="Gene3D" id="2.160.10.10">
    <property type="entry name" value="Hexapeptide repeat proteins"/>
    <property type="match status" value="1"/>
</dbReference>
<keyword evidence="4" id="KW-1185">Reference proteome</keyword>
<dbReference type="Pfam" id="PF00132">
    <property type="entry name" value="Hexapep"/>
    <property type="match status" value="1"/>
</dbReference>
<dbReference type="Proteomes" id="UP001595906">
    <property type="component" value="Unassembled WGS sequence"/>
</dbReference>
<sequence length="180" mass="19777">MHNQDTYTGASFSLADRLKRLVWGMVYLVCFKYSPRPLHAWRSFLLRLFGAKIGKGVHVYPKVAIWAPWNLVIGDETGIANGVTLYSQGIITLGKRVVISQGAHLCAGTHDFTKKGFPLITKPITIGDHVWIAAESFIHPGVTIQEGAVIGARSVVVKDIPAWMVCAGNPCKPLKTRILE</sequence>
<evidence type="ECO:0000256" key="1">
    <source>
        <dbReference type="ARBA" id="ARBA00007274"/>
    </source>
</evidence>
<evidence type="ECO:0000256" key="2">
    <source>
        <dbReference type="ARBA" id="ARBA00022679"/>
    </source>
</evidence>
<protein>
    <submittedName>
        <fullName evidence="3">WcaF family extracellular polysaccharide biosynthesis acetyltransferase</fullName>
    </submittedName>
</protein>
<organism evidence="3 4">
    <name type="scientific">Parasediminibacterium paludis</name>
    <dbReference type="NCBI Taxonomy" id="908966"/>
    <lineage>
        <taxon>Bacteria</taxon>
        <taxon>Pseudomonadati</taxon>
        <taxon>Bacteroidota</taxon>
        <taxon>Chitinophagia</taxon>
        <taxon>Chitinophagales</taxon>
        <taxon>Chitinophagaceae</taxon>
        <taxon>Parasediminibacterium</taxon>
    </lineage>
</organism>
<dbReference type="NCBIfam" id="NF007797">
    <property type="entry name" value="PRK10502.1"/>
    <property type="match status" value="1"/>
</dbReference>
<dbReference type="PANTHER" id="PTHR23416">
    <property type="entry name" value="SIALIC ACID SYNTHASE-RELATED"/>
    <property type="match status" value="1"/>
</dbReference>
<dbReference type="EMBL" id="JBHSDC010000029">
    <property type="protein sequence ID" value="MFC4233188.1"/>
    <property type="molecule type" value="Genomic_DNA"/>
</dbReference>
<evidence type="ECO:0000313" key="4">
    <source>
        <dbReference type="Proteomes" id="UP001595906"/>
    </source>
</evidence>
<dbReference type="InterPro" id="IPR051159">
    <property type="entry name" value="Hexapeptide_acetyltransf"/>
</dbReference>
<gene>
    <name evidence="3" type="ORF">ACFOW1_14905</name>
</gene>
<dbReference type="InterPro" id="IPR011004">
    <property type="entry name" value="Trimer_LpxA-like_sf"/>
</dbReference>
<keyword evidence="2" id="KW-0808">Transferase</keyword>
<dbReference type="RefSeq" id="WP_379015367.1">
    <property type="nucleotide sequence ID" value="NZ_JBHSDC010000029.1"/>
</dbReference>
<comment type="caution">
    <text evidence="3">The sequence shown here is derived from an EMBL/GenBank/DDBJ whole genome shotgun (WGS) entry which is preliminary data.</text>
</comment>
<dbReference type="InterPro" id="IPR001451">
    <property type="entry name" value="Hexapep"/>
</dbReference>
<dbReference type="SUPFAM" id="SSF51161">
    <property type="entry name" value="Trimeric LpxA-like enzymes"/>
    <property type="match status" value="1"/>
</dbReference>
<evidence type="ECO:0000313" key="3">
    <source>
        <dbReference type="EMBL" id="MFC4233188.1"/>
    </source>
</evidence>
<dbReference type="CDD" id="cd05825">
    <property type="entry name" value="LbH_wcaF_like"/>
    <property type="match status" value="1"/>
</dbReference>
<accession>A0ABV8PYJ9</accession>
<proteinExistence type="inferred from homology"/>